<proteinExistence type="predicted"/>
<protein>
    <submittedName>
        <fullName evidence="3">2-polyprenyl-6-methoxyphenol hydroxylase-like FAD-dependent oxidoreductase</fullName>
    </submittedName>
</protein>
<comment type="caution">
    <text evidence="3">The sequence shown here is derived from an EMBL/GenBank/DDBJ whole genome shotgun (WGS) entry which is preliminary data.</text>
</comment>
<feature type="compositionally biased region" description="Basic and acidic residues" evidence="1">
    <location>
        <begin position="450"/>
        <end position="481"/>
    </location>
</feature>
<dbReference type="EMBL" id="JACJID010000003">
    <property type="protein sequence ID" value="MBA8927263.1"/>
    <property type="molecule type" value="Genomic_DNA"/>
</dbReference>
<organism evidence="3 4">
    <name type="scientific">Kutzneria viridogrisea</name>
    <dbReference type="NCBI Taxonomy" id="47990"/>
    <lineage>
        <taxon>Bacteria</taxon>
        <taxon>Bacillati</taxon>
        <taxon>Actinomycetota</taxon>
        <taxon>Actinomycetes</taxon>
        <taxon>Pseudonocardiales</taxon>
        <taxon>Pseudonocardiaceae</taxon>
        <taxon>Kutzneria</taxon>
    </lineage>
</organism>
<gene>
    <name evidence="3" type="ORF">BC739_004469</name>
</gene>
<keyword evidence="4" id="KW-1185">Reference proteome</keyword>
<evidence type="ECO:0000256" key="1">
    <source>
        <dbReference type="SAM" id="MobiDB-lite"/>
    </source>
</evidence>
<feature type="domain" description="FAD-binding" evidence="2">
    <location>
        <begin position="4"/>
        <end position="335"/>
    </location>
</feature>
<evidence type="ECO:0000259" key="2">
    <source>
        <dbReference type="Pfam" id="PF01494"/>
    </source>
</evidence>
<dbReference type="PANTHER" id="PTHR43422">
    <property type="entry name" value="THIAMINE THIAZOLE SYNTHASE"/>
    <property type="match status" value="1"/>
</dbReference>
<dbReference type="Pfam" id="PF01494">
    <property type="entry name" value="FAD_binding_3"/>
    <property type="match status" value="1"/>
</dbReference>
<accession>A0ABR6BK37</accession>
<dbReference type="InterPro" id="IPR002938">
    <property type="entry name" value="FAD-bd"/>
</dbReference>
<dbReference type="PANTHER" id="PTHR43422:SF3">
    <property type="entry name" value="THIAMINE THIAZOLE SYNTHASE"/>
    <property type="match status" value="1"/>
</dbReference>
<dbReference type="Gene3D" id="3.50.50.60">
    <property type="entry name" value="FAD/NAD(P)-binding domain"/>
    <property type="match status" value="1"/>
</dbReference>
<dbReference type="Proteomes" id="UP000517916">
    <property type="component" value="Unassembled WGS sequence"/>
</dbReference>
<feature type="region of interest" description="Disordered" evidence="1">
    <location>
        <begin position="434"/>
        <end position="481"/>
    </location>
</feature>
<evidence type="ECO:0000313" key="3">
    <source>
        <dbReference type="EMBL" id="MBA8927263.1"/>
    </source>
</evidence>
<reference evidence="3 4" key="1">
    <citation type="submission" date="2020-08" db="EMBL/GenBank/DDBJ databases">
        <title>Genomic Encyclopedia of Archaeal and Bacterial Type Strains, Phase II (KMG-II): from individual species to whole genera.</title>
        <authorList>
            <person name="Goeker M."/>
        </authorList>
    </citation>
    <scope>NUCLEOTIDE SEQUENCE [LARGE SCALE GENOMIC DNA]</scope>
    <source>
        <strain evidence="3 4">DSM 43850</strain>
    </source>
</reference>
<dbReference type="InterPro" id="IPR036188">
    <property type="entry name" value="FAD/NAD-bd_sf"/>
</dbReference>
<name>A0ABR6BK37_9PSEU</name>
<sequence>MRGLVLGGGLAGTLAAAALGVHCTQVTVVERDRYPDGPRHRKGVPQGKHTHTLMSGGVRTIEQLLPGTLDRLLAAGAQYIGVPNRLLSYMPGGWRPRDPELQFVIGTTRALLDWTIRRQLSGVEFLEGTEVVGLLGDATRITGARVRDRATGEFAQVHADFVVDATGRGSATATWLAALGLPAVTQEAQGPGIFYSSRVFRAPRGSEFAAVFIAPDPNVDRRLRSGVLLPVEDEQWLFTLTGVRDDEPPVDARGFTEYADGLSHPLLGQLMRRAEPLGDPFGFRIAANRRLRYDQLSRWPECFVVIGDAACEYNPVYGHGMTVAARNALAVREGLRHGVGAHAIQQDVTKAGLDAWQVATEVDTRLVGILENQPVDLLTRLRYRFADRMTRSSPTRPALNKARLDVFTLSVPTREAITARVIWEALLGPAGPPLADPPLTPAEHAILHPTEPRPTGDEPRPGERESRSAEDESRSGDDESR</sequence>
<evidence type="ECO:0000313" key="4">
    <source>
        <dbReference type="Proteomes" id="UP000517916"/>
    </source>
</evidence>
<dbReference type="RefSeq" id="WP_182838263.1">
    <property type="nucleotide sequence ID" value="NZ_BAAABQ010000057.1"/>
</dbReference>
<dbReference type="SUPFAM" id="SSF51905">
    <property type="entry name" value="FAD/NAD(P)-binding domain"/>
    <property type="match status" value="1"/>
</dbReference>